<dbReference type="Gene3D" id="3.40.50.300">
    <property type="entry name" value="P-loop containing nucleotide triphosphate hydrolases"/>
    <property type="match status" value="1"/>
</dbReference>
<feature type="domain" description="Septin-type G" evidence="3">
    <location>
        <begin position="285"/>
        <end position="390"/>
    </location>
</feature>
<dbReference type="Proteomes" id="UP001208570">
    <property type="component" value="Unassembled WGS sequence"/>
</dbReference>
<dbReference type="GO" id="GO:0005525">
    <property type="term" value="F:GTP binding"/>
    <property type="evidence" value="ECO:0007669"/>
    <property type="project" value="UniProtKB-KW"/>
</dbReference>
<keyword evidence="5" id="KW-1185">Reference proteome</keyword>
<feature type="compositionally biased region" description="Polar residues" evidence="2">
    <location>
        <begin position="148"/>
        <end position="171"/>
    </location>
</feature>
<feature type="compositionally biased region" description="Basic and acidic residues" evidence="2">
    <location>
        <begin position="82"/>
        <end position="93"/>
    </location>
</feature>
<gene>
    <name evidence="4" type="ORF">LSH36_37g01026</name>
</gene>
<evidence type="ECO:0000256" key="2">
    <source>
        <dbReference type="SAM" id="MobiDB-lite"/>
    </source>
</evidence>
<feature type="compositionally biased region" description="Basic and acidic residues" evidence="2">
    <location>
        <begin position="235"/>
        <end position="259"/>
    </location>
</feature>
<feature type="compositionally biased region" description="Basic and acidic residues" evidence="2">
    <location>
        <begin position="208"/>
        <end position="228"/>
    </location>
</feature>
<feature type="region of interest" description="Disordered" evidence="2">
    <location>
        <begin position="82"/>
        <end position="259"/>
    </location>
</feature>
<keyword evidence="1" id="KW-0547">Nucleotide-binding</keyword>
<name>A0AAD9K8S1_9ANNE</name>
<dbReference type="Pfam" id="PF00735">
    <property type="entry name" value="Septin"/>
    <property type="match status" value="1"/>
</dbReference>
<accession>A0AAD9K8S1</accession>
<dbReference type="AlphaFoldDB" id="A0AAD9K8S1"/>
<evidence type="ECO:0000256" key="1">
    <source>
        <dbReference type="RuleBase" id="RU004560"/>
    </source>
</evidence>
<comment type="similarity">
    <text evidence="1">Belongs to the TRAFAC class TrmE-Era-EngA-EngB-Septin-like GTPase superfamily. Septin GTPase family.</text>
</comment>
<dbReference type="InterPro" id="IPR030379">
    <property type="entry name" value="G_SEPTIN_dom"/>
</dbReference>
<sequence>INGCCSHLEAGRCMIHRESVDSRRLHGNSCSLEEEKTQPKTNNGGILPSQTDCLLTLLVLPTTGELVMSGERSRSYLTHIGSRAEADPKEESPKPPTGSGSSDRPWYAGYKSSDGSLRKSGLSAPSIAHGENNALSSAKRNGHGGSQGSVSLSAGMSPSTNSRPQHSSSTYIPIGKRLHNPYLRDGTNSGHSTSSSKDIADDQISATSRREVREAFLRGETTKYDPTLRENISSKTDREKDKERQVHHHGSIDRAPKSGPKEIIAEGYVGFVNLPNQVYRKAVKRGFEFTLMVVGESGLGKSTLINSMFLTDLYNNEYPGPSHRTKKTIQLAANHGSHRSQIRRFSECRVSCTPVSPARHESPLLSILHITKWPWVCHQYPVCEIFGTVI</sequence>
<evidence type="ECO:0000313" key="4">
    <source>
        <dbReference type="EMBL" id="KAK2166596.1"/>
    </source>
</evidence>
<feature type="non-terminal residue" evidence="4">
    <location>
        <position position="1"/>
    </location>
</feature>
<evidence type="ECO:0000259" key="3">
    <source>
        <dbReference type="PROSITE" id="PS51719"/>
    </source>
</evidence>
<protein>
    <recommendedName>
        <fullName evidence="3">Septin-type G domain-containing protein</fullName>
    </recommendedName>
</protein>
<proteinExistence type="inferred from homology"/>
<evidence type="ECO:0000313" key="5">
    <source>
        <dbReference type="Proteomes" id="UP001208570"/>
    </source>
</evidence>
<organism evidence="4 5">
    <name type="scientific">Paralvinella palmiformis</name>
    <dbReference type="NCBI Taxonomy" id="53620"/>
    <lineage>
        <taxon>Eukaryota</taxon>
        <taxon>Metazoa</taxon>
        <taxon>Spiralia</taxon>
        <taxon>Lophotrochozoa</taxon>
        <taxon>Annelida</taxon>
        <taxon>Polychaeta</taxon>
        <taxon>Sedentaria</taxon>
        <taxon>Canalipalpata</taxon>
        <taxon>Terebellida</taxon>
        <taxon>Terebelliformia</taxon>
        <taxon>Alvinellidae</taxon>
        <taxon>Paralvinella</taxon>
    </lineage>
</organism>
<keyword evidence="1" id="KW-0342">GTP-binding</keyword>
<feature type="compositionally biased region" description="Polar residues" evidence="2">
    <location>
        <begin position="186"/>
        <end position="197"/>
    </location>
</feature>
<dbReference type="EMBL" id="JAODUP010000037">
    <property type="protein sequence ID" value="KAK2166596.1"/>
    <property type="molecule type" value="Genomic_DNA"/>
</dbReference>
<comment type="caution">
    <text evidence="4">The sequence shown here is derived from an EMBL/GenBank/DDBJ whole genome shotgun (WGS) entry which is preliminary data.</text>
</comment>
<dbReference type="SUPFAM" id="SSF52540">
    <property type="entry name" value="P-loop containing nucleoside triphosphate hydrolases"/>
    <property type="match status" value="1"/>
</dbReference>
<dbReference type="InterPro" id="IPR027417">
    <property type="entry name" value="P-loop_NTPase"/>
</dbReference>
<dbReference type="PROSITE" id="PS51719">
    <property type="entry name" value="G_SEPTIN"/>
    <property type="match status" value="1"/>
</dbReference>
<dbReference type="PANTHER" id="PTHR18884">
    <property type="entry name" value="SEPTIN"/>
    <property type="match status" value="1"/>
</dbReference>
<reference evidence="4" key="1">
    <citation type="journal article" date="2023" name="Mol. Biol. Evol.">
        <title>Third-Generation Sequencing Reveals the Adaptive Role of the Epigenome in Three Deep-Sea Polychaetes.</title>
        <authorList>
            <person name="Perez M."/>
            <person name="Aroh O."/>
            <person name="Sun Y."/>
            <person name="Lan Y."/>
            <person name="Juniper S.K."/>
            <person name="Young C.R."/>
            <person name="Angers B."/>
            <person name="Qian P.Y."/>
        </authorList>
    </citation>
    <scope>NUCLEOTIDE SEQUENCE</scope>
    <source>
        <strain evidence="4">P08H-3</strain>
    </source>
</reference>